<dbReference type="AlphaFoldDB" id="A0A4Y1ZY87"/>
<accession>A0A4Y1ZY87</accession>
<feature type="region of interest" description="Disordered" evidence="1">
    <location>
        <begin position="79"/>
        <end position="111"/>
    </location>
</feature>
<evidence type="ECO:0000256" key="1">
    <source>
        <dbReference type="SAM" id="MobiDB-lite"/>
    </source>
</evidence>
<name>A0A4Y1ZY87_ARAVE</name>
<comment type="caution">
    <text evidence="2">The sequence shown here is derived from an EMBL/GenBank/DDBJ whole genome shotgun (WGS) entry which is preliminary data.</text>
</comment>
<sequence length="111" mass="12469">METKHKVEAISSLCFVSSTKNIFQPQFKKIGQKGKFSESISKEGNSHRFQTGNFGTREGKNNSGKAGIRTISISRASYSDSHFRPRTRLGRTSKDLTRLAPRFEGSKSEIR</sequence>
<evidence type="ECO:0000313" key="3">
    <source>
        <dbReference type="Proteomes" id="UP000499080"/>
    </source>
</evidence>
<reference evidence="2 3" key="1">
    <citation type="journal article" date="2019" name="Sci. Rep.">
        <title>Orb-weaving spider Araneus ventricosus genome elucidates the spidroin gene catalogue.</title>
        <authorList>
            <person name="Kono N."/>
            <person name="Nakamura H."/>
            <person name="Ohtoshi R."/>
            <person name="Moran D.A.P."/>
            <person name="Shinohara A."/>
            <person name="Yoshida Y."/>
            <person name="Fujiwara M."/>
            <person name="Mori M."/>
            <person name="Tomita M."/>
            <person name="Arakawa K."/>
        </authorList>
    </citation>
    <scope>NUCLEOTIDE SEQUENCE [LARGE SCALE GENOMIC DNA]</scope>
</reference>
<feature type="region of interest" description="Disordered" evidence="1">
    <location>
        <begin position="38"/>
        <end position="66"/>
    </location>
</feature>
<organism evidence="2 3">
    <name type="scientific">Araneus ventricosus</name>
    <name type="common">Orbweaver spider</name>
    <name type="synonym">Epeira ventricosa</name>
    <dbReference type="NCBI Taxonomy" id="182803"/>
    <lineage>
        <taxon>Eukaryota</taxon>
        <taxon>Metazoa</taxon>
        <taxon>Ecdysozoa</taxon>
        <taxon>Arthropoda</taxon>
        <taxon>Chelicerata</taxon>
        <taxon>Arachnida</taxon>
        <taxon>Araneae</taxon>
        <taxon>Araneomorphae</taxon>
        <taxon>Entelegynae</taxon>
        <taxon>Araneoidea</taxon>
        <taxon>Araneidae</taxon>
        <taxon>Araneus</taxon>
    </lineage>
</organism>
<evidence type="ECO:0000313" key="2">
    <source>
        <dbReference type="EMBL" id="GBL72462.1"/>
    </source>
</evidence>
<protein>
    <submittedName>
        <fullName evidence="2">Uncharacterized protein</fullName>
    </submittedName>
</protein>
<dbReference type="EMBL" id="BGPR01000001">
    <property type="protein sequence ID" value="GBL72462.1"/>
    <property type="molecule type" value="Genomic_DNA"/>
</dbReference>
<keyword evidence="3" id="KW-1185">Reference proteome</keyword>
<proteinExistence type="predicted"/>
<dbReference type="Proteomes" id="UP000499080">
    <property type="component" value="Unassembled WGS sequence"/>
</dbReference>
<gene>
    <name evidence="2" type="ORF">AVEN_115379_1</name>
</gene>